<dbReference type="AlphaFoldDB" id="A0AAI9N1U8"/>
<keyword evidence="1" id="KW-0472">Membrane</keyword>
<dbReference type="Pfam" id="PF20228">
    <property type="entry name" value="DUF6587"/>
    <property type="match status" value="1"/>
</dbReference>
<proteinExistence type="predicted"/>
<reference evidence="2 3" key="1">
    <citation type="journal article" date="2013" name="Front. Microbiol.">
        <title>The genome of the endophytic bacterium H. frisingense GSF30(T) identifies diverse strategies in the Herbaspirillum genus to interact with plants.</title>
        <authorList>
            <person name="Straub D."/>
            <person name="Rothballer M."/>
            <person name="Hartmann A."/>
            <person name="Ludewig U."/>
        </authorList>
    </citation>
    <scope>NUCLEOTIDE SEQUENCE [LARGE SCALE GENOMIC DNA]</scope>
    <source>
        <strain evidence="2 3">GSF30</strain>
    </source>
</reference>
<keyword evidence="1" id="KW-0812">Transmembrane</keyword>
<dbReference type="EMBL" id="AEEC02000051">
    <property type="protein sequence ID" value="EOA02394.1"/>
    <property type="molecule type" value="Genomic_DNA"/>
</dbReference>
<evidence type="ECO:0000313" key="2">
    <source>
        <dbReference type="EMBL" id="EOA02394.1"/>
    </source>
</evidence>
<sequence length="94" mass="10434">MSSLWWQYLIIGLLVAGSLLYMARKLAPAMSWRWQARLGSWLVRRRGAPWQALGRRILPPARAGGCGGGACDGCGDSGDTLPPLEQKISFHRRR</sequence>
<comment type="caution">
    <text evidence="2">The sequence shown here is derived from an EMBL/GenBank/DDBJ whole genome shotgun (WGS) entry which is preliminary data.</text>
</comment>
<organism evidence="2 3">
    <name type="scientific">Herbaspirillum frisingense GSF30</name>
    <dbReference type="NCBI Taxonomy" id="864073"/>
    <lineage>
        <taxon>Bacteria</taxon>
        <taxon>Pseudomonadati</taxon>
        <taxon>Pseudomonadota</taxon>
        <taxon>Betaproteobacteria</taxon>
        <taxon>Burkholderiales</taxon>
        <taxon>Oxalobacteraceae</taxon>
        <taxon>Herbaspirillum</taxon>
    </lineage>
</organism>
<evidence type="ECO:0000256" key="1">
    <source>
        <dbReference type="SAM" id="Phobius"/>
    </source>
</evidence>
<keyword evidence="1" id="KW-1133">Transmembrane helix</keyword>
<feature type="transmembrane region" description="Helical" evidence="1">
    <location>
        <begin position="6"/>
        <end position="23"/>
    </location>
</feature>
<dbReference type="RefSeq" id="WP_006465339.1">
    <property type="nucleotide sequence ID" value="NZ_AEEC02000051.1"/>
</dbReference>
<dbReference type="InterPro" id="IPR046494">
    <property type="entry name" value="DUF6587"/>
</dbReference>
<name>A0AAI9N1U8_9BURK</name>
<protein>
    <submittedName>
        <fullName evidence="2">Uncharacterized protein</fullName>
    </submittedName>
</protein>
<evidence type="ECO:0000313" key="3">
    <source>
        <dbReference type="Proteomes" id="UP000006772"/>
    </source>
</evidence>
<dbReference type="Proteomes" id="UP000006772">
    <property type="component" value="Unassembled WGS sequence"/>
</dbReference>
<accession>A0AAI9N1U8</accession>
<gene>
    <name evidence="2" type="ORF">HFRIS_022688</name>
</gene>